<organism evidence="8 9">
    <name type="scientific">Nepenthes gracilis</name>
    <name type="common">Slender pitcher plant</name>
    <dbReference type="NCBI Taxonomy" id="150966"/>
    <lineage>
        <taxon>Eukaryota</taxon>
        <taxon>Viridiplantae</taxon>
        <taxon>Streptophyta</taxon>
        <taxon>Embryophyta</taxon>
        <taxon>Tracheophyta</taxon>
        <taxon>Spermatophyta</taxon>
        <taxon>Magnoliopsida</taxon>
        <taxon>eudicotyledons</taxon>
        <taxon>Gunneridae</taxon>
        <taxon>Pentapetalae</taxon>
        <taxon>Caryophyllales</taxon>
        <taxon>Nepenthaceae</taxon>
        <taxon>Nepenthes</taxon>
    </lineage>
</organism>
<evidence type="ECO:0000256" key="5">
    <source>
        <dbReference type="SAM" id="Phobius"/>
    </source>
</evidence>
<dbReference type="Gene3D" id="1.20.58.2220">
    <property type="entry name" value="Formin, FH2 domain"/>
    <property type="match status" value="2"/>
</dbReference>
<name>A0AAD3SUH1_NEPGR</name>
<keyword evidence="6" id="KW-0732">Signal</keyword>
<dbReference type="Pfam" id="PF02181">
    <property type="entry name" value="FH2"/>
    <property type="match status" value="1"/>
</dbReference>
<dbReference type="InterPro" id="IPR027643">
    <property type="entry name" value="Formin-like_plant"/>
</dbReference>
<dbReference type="GO" id="GO:0045010">
    <property type="term" value="P:actin nucleation"/>
    <property type="evidence" value="ECO:0007669"/>
    <property type="project" value="InterPro"/>
</dbReference>
<feature type="compositionally biased region" description="Polar residues" evidence="4">
    <location>
        <begin position="357"/>
        <end position="378"/>
    </location>
</feature>
<feature type="domain" description="FH2" evidence="7">
    <location>
        <begin position="431"/>
        <end position="838"/>
    </location>
</feature>
<keyword evidence="5" id="KW-0472">Membrane</keyword>
<feature type="compositionally biased region" description="Pro residues" evidence="4">
    <location>
        <begin position="40"/>
        <end position="50"/>
    </location>
</feature>
<dbReference type="PROSITE" id="PS51444">
    <property type="entry name" value="FH2"/>
    <property type="match status" value="1"/>
</dbReference>
<evidence type="ECO:0000256" key="4">
    <source>
        <dbReference type="SAM" id="MobiDB-lite"/>
    </source>
</evidence>
<feature type="compositionally biased region" description="Basic and acidic residues" evidence="4">
    <location>
        <begin position="326"/>
        <end position="335"/>
    </location>
</feature>
<keyword evidence="5" id="KW-0812">Transmembrane</keyword>
<dbReference type="GO" id="GO:0051015">
    <property type="term" value="F:actin filament binding"/>
    <property type="evidence" value="ECO:0007669"/>
    <property type="project" value="InterPro"/>
</dbReference>
<dbReference type="EMBL" id="BSYO01000019">
    <property type="protein sequence ID" value="GMH18273.1"/>
    <property type="molecule type" value="Genomic_DNA"/>
</dbReference>
<protein>
    <recommendedName>
        <fullName evidence="2">Formin-like protein</fullName>
    </recommendedName>
</protein>
<feature type="region of interest" description="Disordered" evidence="4">
    <location>
        <begin position="293"/>
        <end position="438"/>
    </location>
</feature>
<feature type="signal peptide" evidence="6">
    <location>
        <begin position="1"/>
        <end position="21"/>
    </location>
</feature>
<evidence type="ECO:0000313" key="8">
    <source>
        <dbReference type="EMBL" id="GMH18273.1"/>
    </source>
</evidence>
<dbReference type="SMART" id="SM00498">
    <property type="entry name" value="FH2"/>
    <property type="match status" value="1"/>
</dbReference>
<evidence type="ECO:0000313" key="9">
    <source>
        <dbReference type="Proteomes" id="UP001279734"/>
    </source>
</evidence>
<gene>
    <name evidence="8" type="ORF">Nepgr_020114</name>
</gene>
<keyword evidence="5" id="KW-1133">Transmembrane helix</keyword>
<reference evidence="8" key="1">
    <citation type="submission" date="2023-05" db="EMBL/GenBank/DDBJ databases">
        <title>Nepenthes gracilis genome sequencing.</title>
        <authorList>
            <person name="Fukushima K."/>
        </authorList>
    </citation>
    <scope>NUCLEOTIDE SEQUENCE</scope>
    <source>
        <strain evidence="8">SING2019-196</strain>
    </source>
</reference>
<feature type="compositionally biased region" description="Basic and acidic residues" evidence="4">
    <location>
        <begin position="429"/>
        <end position="438"/>
    </location>
</feature>
<feature type="transmembrane region" description="Helical" evidence="5">
    <location>
        <begin position="124"/>
        <end position="146"/>
    </location>
</feature>
<dbReference type="PANTHER" id="PTHR23213">
    <property type="entry name" value="FORMIN-RELATED"/>
    <property type="match status" value="1"/>
</dbReference>
<evidence type="ECO:0000256" key="3">
    <source>
        <dbReference type="SAM" id="Coils"/>
    </source>
</evidence>
<evidence type="ECO:0000256" key="2">
    <source>
        <dbReference type="RuleBase" id="RU361260"/>
    </source>
</evidence>
<evidence type="ECO:0000259" key="7">
    <source>
        <dbReference type="PROSITE" id="PS51444"/>
    </source>
</evidence>
<sequence length="849" mass="94170">MATALQSSMMAVLLLLHSSSAEGHHHSRRLLHHAFFTPGSIPPSEPPNTSPQPHSHKNPPQQPNYPLSSTTTANPFFPSYPSQFPPPPPASASTVLPTFPANISSLVLPQSSSPSSHSPVSPKLIIAISVFLSLLAVSLLASLALLHYRSHRRRQRFETSRPDNVRLYPPDAATSDGHPPKLRGTVTHTSSEFLYLGTLANSREFVSNPNEVSDFDDEVKSPASSLYQKLESPELHPLPPLPKQNFTQNCRKSDNDEDDEEEFFSPRGSSGGIAWSASSKREFQDAVEFENFGRKFSNSSGTDTDPASPIHDSHRIPSARSPLLDIRSRSLKSDSPENTSRSPPVISPPLKKKLSSEVRNSTYGINSPSENSDDNWSFTAKADGESMNSPPVPPPPPPPRLWESSFTARPPPLSPPSLPVVSPNNHGGSGERDDEIRKPKLKALHWDKVRASSDRATVWDQLQPSSFQLNEEMIETLFVATGSNMTATDIAQRSTLPSLNEENRVLDPRKSQNIAILLRALNVTIEEVCDALLEGNADTLGAELLESLLKMTPTEEEERKLKEYDDESSPFKLGPAEKFLSAVVRIPFAFKRIDAMVYMVNFDSEVEYLSKSFEVLEEACEELRNSRAFKLDTLLKLVDIKGSDAKTTLLHFVVHEISKAEGSRIFHGNRNPTAESPHQYSDLHDDIESRKRGLEVVAGLGGELMNVKKAAAMDSDALSRDTRKLALEISKVHEVSKLNEQLEAVESNRRLTESIEGFLRKAEGEIARIEDRERNALAKVKGLTEYFHGNSAKEEAHPLRIFMVVRDFLSILDRVCKEVGKMNERTLISSVPHFSMPTPFPELNEKQKA</sequence>
<comment type="similarity">
    <text evidence="1">Belongs to the formin-like family. Class-I subfamily.</text>
</comment>
<dbReference type="Proteomes" id="UP001279734">
    <property type="component" value="Unassembled WGS sequence"/>
</dbReference>
<feature type="chain" id="PRO_5041995083" description="Formin-like protein" evidence="6">
    <location>
        <begin position="22"/>
        <end position="849"/>
    </location>
</feature>
<dbReference type="InterPro" id="IPR015425">
    <property type="entry name" value="FH2_Formin"/>
</dbReference>
<proteinExistence type="inferred from homology"/>
<feature type="compositionally biased region" description="Polar residues" evidence="4">
    <location>
        <begin position="296"/>
        <end position="305"/>
    </location>
</feature>
<dbReference type="AlphaFoldDB" id="A0AAD3SUH1"/>
<dbReference type="InterPro" id="IPR042201">
    <property type="entry name" value="FH2_Formin_sf"/>
</dbReference>
<keyword evidence="3" id="KW-0175">Coiled coil</keyword>
<dbReference type="PANTHER" id="PTHR23213:SF368">
    <property type="entry name" value="HISTONE H3-K79 METHYLTRANSFERASE"/>
    <property type="match status" value="1"/>
</dbReference>
<feature type="compositionally biased region" description="Pro residues" evidence="4">
    <location>
        <begin position="390"/>
        <end position="400"/>
    </location>
</feature>
<comment type="caution">
    <text evidence="8">The sequence shown here is derived from an EMBL/GenBank/DDBJ whole genome shotgun (WGS) entry which is preliminary data.</text>
</comment>
<feature type="region of interest" description="Disordered" evidence="4">
    <location>
        <begin position="36"/>
        <end position="95"/>
    </location>
</feature>
<keyword evidence="9" id="KW-1185">Reference proteome</keyword>
<feature type="coiled-coil region" evidence="3">
    <location>
        <begin position="735"/>
        <end position="779"/>
    </location>
</feature>
<feature type="region of interest" description="Disordered" evidence="4">
    <location>
        <begin position="152"/>
        <end position="184"/>
    </location>
</feature>
<evidence type="ECO:0000256" key="6">
    <source>
        <dbReference type="SAM" id="SignalP"/>
    </source>
</evidence>
<accession>A0AAD3SUH1</accession>
<evidence type="ECO:0000256" key="1">
    <source>
        <dbReference type="ARBA" id="ARBA00025793"/>
    </source>
</evidence>
<feature type="compositionally biased region" description="Pro residues" evidence="4">
    <location>
        <begin position="409"/>
        <end position="418"/>
    </location>
</feature>
<feature type="region of interest" description="Disordered" evidence="4">
    <location>
        <begin position="232"/>
        <end position="277"/>
    </location>
</feature>
<feature type="compositionally biased region" description="Polar residues" evidence="4">
    <location>
        <begin position="64"/>
        <end position="74"/>
    </location>
</feature>
<dbReference type="SUPFAM" id="SSF101447">
    <property type="entry name" value="Formin homology 2 domain (FH2 domain)"/>
    <property type="match status" value="1"/>
</dbReference>